<accession>A0ACC3T207</accession>
<dbReference type="EMBL" id="MU971369">
    <property type="protein sequence ID" value="KAK9237449.1"/>
    <property type="molecule type" value="Genomic_DNA"/>
</dbReference>
<comment type="caution">
    <text evidence="1">The sequence shown here is derived from an EMBL/GenBank/DDBJ whole genome shotgun (WGS) entry which is preliminary data.</text>
</comment>
<keyword evidence="2" id="KW-1185">Reference proteome</keyword>
<proteinExistence type="predicted"/>
<organism evidence="1 2">
    <name type="scientific">Lipomyces kononenkoae</name>
    <name type="common">Yeast</name>
    <dbReference type="NCBI Taxonomy" id="34357"/>
    <lineage>
        <taxon>Eukaryota</taxon>
        <taxon>Fungi</taxon>
        <taxon>Dikarya</taxon>
        <taxon>Ascomycota</taxon>
        <taxon>Saccharomycotina</taxon>
        <taxon>Lipomycetes</taxon>
        <taxon>Lipomycetales</taxon>
        <taxon>Lipomycetaceae</taxon>
        <taxon>Lipomyces</taxon>
    </lineage>
</organism>
<sequence length="943" mass="100531">MSVSAAKDGGQPEQPVVPRRPMTPTIPRRPRPRHIDLGSDGSVSSSLPTTPFSEQQTPDQELSASEGSIAADEEGAQLQSQPQQQFARSLPVEIPSVPRRPHSPSVNLRRPRSLYESQQQVAEIEMDVSRTLAETEKNYGDKTASTIGEPPGIYDGMEHIGGLLDRHDQDTDGSESYNEVELSESESPESNARTDKEFTGLRSPQPQNPRDVQAEQPAQVAKSSSTDGVQSPIPRIPDRPRSSNRTNSERLTSTRAEELKGDHPITAIPQLPTSPAEASDRPTSPPKVPKHPHSAAETSPDHATDKAVAPGIPRRPASRPTKQHANMHVHVSADAVAIDPPSGDAGQGQVHSIPTFGPETDSDLLTQVVAERPECNTVLDIAAQKADEELHHPAELADRFGRTVLNRPDPLAGLLEPTATPTDTSPVAEHTSQEAGPLSPTESVGQRDILESLIHSYMDEGTPISEEPTSLEAVPEKAVTTDKVKSESDAQPAEIQDDTERIAEPSTELEQLPSHEPAQTDQTPNELAAPVADKAAIADTEILPGADEEATGTKEPTAEDSPSIVAESTAAAEPSVAESAVANLGAESAQPGIPRRPSRPHVPRRPKPALSLSQTGPIATPAPTHEPAGISPKDIETTEDAVGVDVSSEGAAAPVKKPKPAPPVRPNKLSGVRAAFVKDLESRFGKNGPMPFMMPRPSRPPPVSPPAAEAETAQSTTEDRPAPVTGLTSATVSAAKEKKLDDVRKGRTRGPRGRKLPAPTVLPSGWGFSSVVTVWELSNPETVHGVDIEKSTEKVDAPTTITSPENEVTPENHKDVKDDDDDDDVVNKSPDKDEDVSKSPDNELRSTIVADVAGVETSEEPNVIISNAPVSEVPPSGVDSASEIVDDAEISTEDATTQEQTLSTTELEPTSRIVKDEQTDSPLREDLVEGEDQENENDDAAER</sequence>
<protein>
    <submittedName>
        <fullName evidence="1">Uncharacterized protein</fullName>
    </submittedName>
</protein>
<reference evidence="2" key="1">
    <citation type="journal article" date="2024" name="Front. Bioeng. Biotechnol.">
        <title>Genome-scale model development and genomic sequencing of the oleaginous clade Lipomyces.</title>
        <authorList>
            <person name="Czajka J.J."/>
            <person name="Han Y."/>
            <person name="Kim J."/>
            <person name="Mondo S.J."/>
            <person name="Hofstad B.A."/>
            <person name="Robles A."/>
            <person name="Haridas S."/>
            <person name="Riley R."/>
            <person name="LaButti K."/>
            <person name="Pangilinan J."/>
            <person name="Andreopoulos W."/>
            <person name="Lipzen A."/>
            <person name="Yan J."/>
            <person name="Wang M."/>
            <person name="Ng V."/>
            <person name="Grigoriev I.V."/>
            <person name="Spatafora J.W."/>
            <person name="Magnuson J.K."/>
            <person name="Baker S.E."/>
            <person name="Pomraning K.R."/>
        </authorList>
    </citation>
    <scope>NUCLEOTIDE SEQUENCE [LARGE SCALE GENOMIC DNA]</scope>
    <source>
        <strain evidence="2">CBS 7786</strain>
    </source>
</reference>
<evidence type="ECO:0000313" key="1">
    <source>
        <dbReference type="EMBL" id="KAK9237449.1"/>
    </source>
</evidence>
<dbReference type="Proteomes" id="UP001433508">
    <property type="component" value="Unassembled WGS sequence"/>
</dbReference>
<gene>
    <name evidence="1" type="ORF">V1525DRAFT_432808</name>
</gene>
<name>A0ACC3T207_LIPKO</name>
<evidence type="ECO:0000313" key="2">
    <source>
        <dbReference type="Proteomes" id="UP001433508"/>
    </source>
</evidence>